<gene>
    <name evidence="2" type="ORF">Vretimale_5070</name>
</gene>
<proteinExistence type="predicted"/>
<feature type="region of interest" description="Disordered" evidence="1">
    <location>
        <begin position="255"/>
        <end position="294"/>
    </location>
</feature>
<dbReference type="EMBL" id="BNCQ01000007">
    <property type="protein sequence ID" value="GIM00006.1"/>
    <property type="molecule type" value="Genomic_DNA"/>
</dbReference>
<protein>
    <submittedName>
        <fullName evidence="2">Uncharacterized protein</fullName>
    </submittedName>
</protein>
<evidence type="ECO:0000313" key="3">
    <source>
        <dbReference type="Proteomes" id="UP000722791"/>
    </source>
</evidence>
<feature type="region of interest" description="Disordered" evidence="1">
    <location>
        <begin position="1"/>
        <end position="81"/>
    </location>
</feature>
<evidence type="ECO:0000313" key="2">
    <source>
        <dbReference type="EMBL" id="GIM00006.1"/>
    </source>
</evidence>
<feature type="region of interest" description="Disordered" evidence="1">
    <location>
        <begin position="353"/>
        <end position="396"/>
    </location>
</feature>
<evidence type="ECO:0000256" key="1">
    <source>
        <dbReference type="SAM" id="MobiDB-lite"/>
    </source>
</evidence>
<reference evidence="2" key="1">
    <citation type="journal article" date="2021" name="Proc. Natl. Acad. Sci. U.S.A.">
        <title>Three genomes in the algal genus Volvox reveal the fate of a haploid sex-determining region after a transition to homothallism.</title>
        <authorList>
            <person name="Yamamoto K."/>
            <person name="Hamaji T."/>
            <person name="Kawai-Toyooka H."/>
            <person name="Matsuzaki R."/>
            <person name="Takahashi F."/>
            <person name="Nishimura Y."/>
            <person name="Kawachi M."/>
            <person name="Noguchi H."/>
            <person name="Minakuchi Y."/>
            <person name="Umen J.G."/>
            <person name="Toyoda A."/>
            <person name="Nozaki H."/>
        </authorList>
    </citation>
    <scope>NUCLEOTIDE SEQUENCE</scope>
    <source>
        <strain evidence="2">NIES-3785</strain>
    </source>
</reference>
<dbReference type="Proteomes" id="UP000722791">
    <property type="component" value="Unassembled WGS sequence"/>
</dbReference>
<feature type="compositionally biased region" description="Polar residues" evidence="1">
    <location>
        <begin position="1"/>
        <end position="12"/>
    </location>
</feature>
<dbReference type="AlphaFoldDB" id="A0A8J4G305"/>
<feature type="region of interest" description="Disordered" evidence="1">
    <location>
        <begin position="194"/>
        <end position="216"/>
    </location>
</feature>
<comment type="caution">
    <text evidence="2">The sequence shown here is derived from an EMBL/GenBank/DDBJ whole genome shotgun (WGS) entry which is preliminary data.</text>
</comment>
<accession>A0A8J4G305</accession>
<organism evidence="2 3">
    <name type="scientific">Volvox reticuliferus</name>
    <dbReference type="NCBI Taxonomy" id="1737510"/>
    <lineage>
        <taxon>Eukaryota</taxon>
        <taxon>Viridiplantae</taxon>
        <taxon>Chlorophyta</taxon>
        <taxon>core chlorophytes</taxon>
        <taxon>Chlorophyceae</taxon>
        <taxon>CS clade</taxon>
        <taxon>Chlamydomonadales</taxon>
        <taxon>Volvocaceae</taxon>
        <taxon>Volvox</taxon>
    </lineage>
</organism>
<name>A0A8J4G305_9CHLO</name>
<feature type="non-terminal residue" evidence="2">
    <location>
        <position position="1"/>
    </location>
</feature>
<sequence length="396" mass="39502">GSFPRSSNSSPQVGGEVASASSWHPQLVGGGAAADDGDGCRRSPDSAAMAAVRFTAESQQLSRSTLGGLSGGGGDSRRRLQASQRSFLKHSAVLGWVQPAAGQEDDGCAAPAATAATAAAVVGESEIDGDISTPMSRTGTSNGMSRLHSLQSLMVSGGGQLTCDAVVAFSAGEGGGAGDTVGSVAAAAVRRRHAVARRSGSNPRRGGAAATPDDMSEDIRLSAGTCLESGRLLSAAPDVAAAAWMVTSPVSGEDSAAAARPSIGTEPANGSRTGLGRNPSRRLSRAPEPTAAATANAPLSSLFVVSGDTAAGTPSAECSPVSPHQPLLTRLGSKLMGRNVKRGSLVFPLIENERDSTELYGPYGPRSGELDGRSPPARQGSGAGVCRTGSGQDGLG</sequence>